<reference evidence="1" key="3">
    <citation type="submission" date="2020-06" db="EMBL/GenBank/DDBJ databases">
        <authorList>
            <person name="Studholme D.J."/>
        </authorList>
    </citation>
    <scope>NUCLEOTIDE SEQUENCE</scope>
    <source>
        <strain evidence="1">NZFS 2646</strain>
        <strain evidence="2">NZFS 3630</strain>
    </source>
</reference>
<dbReference type="Proteomes" id="UP000792063">
    <property type="component" value="Unassembled WGS sequence"/>
</dbReference>
<dbReference type="EMBL" id="JPWU03000220">
    <property type="protein sequence ID" value="KAG2522220.1"/>
    <property type="molecule type" value="Genomic_DNA"/>
</dbReference>
<dbReference type="EMBL" id="MBDN02000260">
    <property type="protein sequence ID" value="RLN77242.1"/>
    <property type="molecule type" value="Genomic_DNA"/>
</dbReference>
<dbReference type="Proteomes" id="UP000785171">
    <property type="component" value="Unassembled WGS sequence"/>
</dbReference>
<dbReference type="EMBL" id="JPWV03000236">
    <property type="protein sequence ID" value="KAG2520548.1"/>
    <property type="molecule type" value="Genomic_DNA"/>
</dbReference>
<sequence>MIAAVATPILPTIWEVPLDSEALPLADVEVALALLTSLDDEGAVVDGASVVMVELEVTKPLVGTVRSQSGGFNSMIDEISDWQLSDAHMSLYVASSGIVVEYSKLKPESSEQLSNELSVNTLANVVYAAVC</sequence>
<dbReference type="Proteomes" id="UP000285624">
    <property type="component" value="Unassembled WGS sequence"/>
</dbReference>
<accession>A0A3R7J515</accession>
<gene>
    <name evidence="3" type="ORF">BBI17_007014</name>
    <name evidence="4" type="ORF">BBO99_00006913</name>
    <name evidence="1" type="ORF">JM16_006671</name>
    <name evidence="2" type="ORF">JM18_006254</name>
</gene>
<protein>
    <submittedName>
        <fullName evidence="4">Uncharacterized protein</fullName>
    </submittedName>
</protein>
<dbReference type="AlphaFoldDB" id="A0A3R7J515"/>
<reference evidence="5 6" key="2">
    <citation type="submission" date="2018-07" db="EMBL/GenBank/DDBJ databases">
        <title>Genome sequencing of oomycete isolates from Chile give support for New Zealand origin for Phytophthora kernoviae and make available the first Nothophytophthora sp. genome.</title>
        <authorList>
            <person name="Studholme D.J."/>
            <person name="Sanfuentes E."/>
            <person name="Panda P."/>
            <person name="Hill R."/>
            <person name="Sambles C."/>
            <person name="Grant M."/>
            <person name="Williams N.M."/>
            <person name="Mcdougal R.L."/>
        </authorList>
    </citation>
    <scope>NUCLEOTIDE SEQUENCE [LARGE SCALE GENOMIC DNA]</scope>
    <source>
        <strain evidence="3">Chile2</strain>
        <strain evidence="4">Chile4</strain>
    </source>
</reference>
<evidence type="ECO:0000313" key="2">
    <source>
        <dbReference type="EMBL" id="KAG2522220.1"/>
    </source>
</evidence>
<comment type="caution">
    <text evidence="4">The sequence shown here is derived from an EMBL/GenBank/DDBJ whole genome shotgun (WGS) entry which is preliminary data.</text>
</comment>
<organism evidence="4 5">
    <name type="scientific">Phytophthora kernoviae</name>
    <dbReference type="NCBI Taxonomy" id="325452"/>
    <lineage>
        <taxon>Eukaryota</taxon>
        <taxon>Sar</taxon>
        <taxon>Stramenopiles</taxon>
        <taxon>Oomycota</taxon>
        <taxon>Peronosporomycetes</taxon>
        <taxon>Peronosporales</taxon>
        <taxon>Peronosporaceae</taxon>
        <taxon>Phytophthora</taxon>
    </lineage>
</organism>
<evidence type="ECO:0000313" key="6">
    <source>
        <dbReference type="Proteomes" id="UP000285883"/>
    </source>
</evidence>
<keyword evidence="5" id="KW-1185">Reference proteome</keyword>
<evidence type="ECO:0000313" key="4">
    <source>
        <dbReference type="EMBL" id="RLN77242.1"/>
    </source>
</evidence>
<evidence type="ECO:0000313" key="5">
    <source>
        <dbReference type="Proteomes" id="UP000285624"/>
    </source>
</evidence>
<evidence type="ECO:0000313" key="1">
    <source>
        <dbReference type="EMBL" id="KAG2520548.1"/>
    </source>
</evidence>
<reference evidence="1" key="1">
    <citation type="journal article" date="2015" name="Genom Data">
        <title>Genome sequences of six Phytophthora species associated with forests in New Zealand.</title>
        <authorList>
            <person name="Studholme D.J."/>
            <person name="McDougal R.L."/>
            <person name="Sambles C."/>
            <person name="Hansen E."/>
            <person name="Hardy G."/>
            <person name="Grant M."/>
            <person name="Ganley R.J."/>
            <person name="Williams N.M."/>
        </authorList>
    </citation>
    <scope>NUCLEOTIDE SEQUENCE</scope>
    <source>
        <strain evidence="1">NZFS 2646</strain>
        <strain evidence="2">NZFS 3630</strain>
    </source>
</reference>
<dbReference type="EMBL" id="MAYM02000320">
    <property type="protein sequence ID" value="RLN44093.1"/>
    <property type="molecule type" value="Genomic_DNA"/>
</dbReference>
<dbReference type="Proteomes" id="UP000285883">
    <property type="component" value="Unassembled WGS sequence"/>
</dbReference>
<evidence type="ECO:0000313" key="3">
    <source>
        <dbReference type="EMBL" id="RLN44093.1"/>
    </source>
</evidence>
<proteinExistence type="predicted"/>
<name>A0A3R7J515_9STRA</name>